<sequence length="166" mass="18122">MAPPPSTPPTPPPRSRLACPPPLCLRTHTQRLKATPQDPLALTNPHSIVLAAHCVNLPSLPPHAPTPARRGPGHDSRAPNSAQLNAVPACPREHVPVFRPGPPAPLRARSSVEPPRLHEALTEIHPHTRIVFDAIRRSCLCRDKAEVSTEWRPLNSATIRVHPLCF</sequence>
<name>A0ACB8AY87_9AGAM</name>
<dbReference type="Proteomes" id="UP000790709">
    <property type="component" value="Unassembled WGS sequence"/>
</dbReference>
<protein>
    <submittedName>
        <fullName evidence="1">Uncharacterized protein</fullName>
    </submittedName>
</protein>
<evidence type="ECO:0000313" key="1">
    <source>
        <dbReference type="EMBL" id="KAH7918495.1"/>
    </source>
</evidence>
<organism evidence="1 2">
    <name type="scientific">Leucogyrophana mollusca</name>
    <dbReference type="NCBI Taxonomy" id="85980"/>
    <lineage>
        <taxon>Eukaryota</taxon>
        <taxon>Fungi</taxon>
        <taxon>Dikarya</taxon>
        <taxon>Basidiomycota</taxon>
        <taxon>Agaricomycotina</taxon>
        <taxon>Agaricomycetes</taxon>
        <taxon>Agaricomycetidae</taxon>
        <taxon>Boletales</taxon>
        <taxon>Boletales incertae sedis</taxon>
        <taxon>Leucogyrophana</taxon>
    </lineage>
</organism>
<reference evidence="1" key="1">
    <citation type="journal article" date="2021" name="New Phytol.">
        <title>Evolutionary innovations through gain and loss of genes in the ectomycorrhizal Boletales.</title>
        <authorList>
            <person name="Wu G."/>
            <person name="Miyauchi S."/>
            <person name="Morin E."/>
            <person name="Kuo A."/>
            <person name="Drula E."/>
            <person name="Varga T."/>
            <person name="Kohler A."/>
            <person name="Feng B."/>
            <person name="Cao Y."/>
            <person name="Lipzen A."/>
            <person name="Daum C."/>
            <person name="Hundley H."/>
            <person name="Pangilinan J."/>
            <person name="Johnson J."/>
            <person name="Barry K."/>
            <person name="LaButti K."/>
            <person name="Ng V."/>
            <person name="Ahrendt S."/>
            <person name="Min B."/>
            <person name="Choi I.G."/>
            <person name="Park H."/>
            <person name="Plett J.M."/>
            <person name="Magnuson J."/>
            <person name="Spatafora J.W."/>
            <person name="Nagy L.G."/>
            <person name="Henrissat B."/>
            <person name="Grigoriev I.V."/>
            <person name="Yang Z.L."/>
            <person name="Xu J."/>
            <person name="Martin F.M."/>
        </authorList>
    </citation>
    <scope>NUCLEOTIDE SEQUENCE</scope>
    <source>
        <strain evidence="1">KUC20120723A-06</strain>
    </source>
</reference>
<gene>
    <name evidence="1" type="ORF">BV22DRAFT_1134552</name>
</gene>
<comment type="caution">
    <text evidence="1">The sequence shown here is derived from an EMBL/GenBank/DDBJ whole genome shotgun (WGS) entry which is preliminary data.</text>
</comment>
<proteinExistence type="predicted"/>
<keyword evidence="2" id="KW-1185">Reference proteome</keyword>
<dbReference type="EMBL" id="MU266779">
    <property type="protein sequence ID" value="KAH7918495.1"/>
    <property type="molecule type" value="Genomic_DNA"/>
</dbReference>
<accession>A0ACB8AY87</accession>
<evidence type="ECO:0000313" key="2">
    <source>
        <dbReference type="Proteomes" id="UP000790709"/>
    </source>
</evidence>